<proteinExistence type="predicted"/>
<dbReference type="Proteomes" id="UP000221165">
    <property type="component" value="Unassembled WGS sequence"/>
</dbReference>
<accession>A0A2C6KF65</accession>
<dbReference type="GO" id="GO:0004722">
    <property type="term" value="F:protein serine/threonine phosphatase activity"/>
    <property type="evidence" value="ECO:0007669"/>
    <property type="project" value="InterPro"/>
</dbReference>
<dbReference type="InterPro" id="IPR001932">
    <property type="entry name" value="PPM-type_phosphatase-like_dom"/>
</dbReference>
<feature type="chain" id="PRO_5012699774" evidence="2">
    <location>
        <begin position="28"/>
        <end position="678"/>
    </location>
</feature>
<evidence type="ECO:0000256" key="1">
    <source>
        <dbReference type="SAM" id="MobiDB-lite"/>
    </source>
</evidence>
<feature type="compositionally biased region" description="Polar residues" evidence="1">
    <location>
        <begin position="185"/>
        <end position="194"/>
    </location>
</feature>
<dbReference type="Pfam" id="PF00481">
    <property type="entry name" value="PP2C"/>
    <property type="match status" value="1"/>
</dbReference>
<dbReference type="InterPro" id="IPR036457">
    <property type="entry name" value="PPM-type-like_dom_sf"/>
</dbReference>
<evidence type="ECO:0000313" key="5">
    <source>
        <dbReference type="Proteomes" id="UP000221165"/>
    </source>
</evidence>
<feature type="region of interest" description="Disordered" evidence="1">
    <location>
        <begin position="185"/>
        <end position="244"/>
    </location>
</feature>
<feature type="signal peptide" evidence="2">
    <location>
        <begin position="1"/>
        <end position="27"/>
    </location>
</feature>
<name>A0A2C6KF65_9APIC</name>
<keyword evidence="2" id="KW-0732">Signal</keyword>
<gene>
    <name evidence="4" type="ORF">CSUI_010881</name>
</gene>
<dbReference type="Gene3D" id="3.60.40.10">
    <property type="entry name" value="PPM-type phosphatase domain"/>
    <property type="match status" value="1"/>
</dbReference>
<dbReference type="InterPro" id="IPR015655">
    <property type="entry name" value="PP2C"/>
</dbReference>
<dbReference type="AlphaFoldDB" id="A0A2C6KF65"/>
<dbReference type="PANTHER" id="PTHR47992">
    <property type="entry name" value="PROTEIN PHOSPHATASE"/>
    <property type="match status" value="1"/>
</dbReference>
<evidence type="ECO:0000256" key="2">
    <source>
        <dbReference type="SAM" id="SignalP"/>
    </source>
</evidence>
<keyword evidence="5" id="KW-1185">Reference proteome</keyword>
<reference evidence="4 5" key="1">
    <citation type="journal article" date="2017" name="Int. J. Parasitol.">
        <title>The genome of the protozoan parasite Cystoisospora suis and a reverse vaccinology approach to identify vaccine candidates.</title>
        <authorList>
            <person name="Palmieri N."/>
            <person name="Shrestha A."/>
            <person name="Ruttkowski B."/>
            <person name="Beck T."/>
            <person name="Vogl C."/>
            <person name="Tomley F."/>
            <person name="Blake D.P."/>
            <person name="Joachim A."/>
        </authorList>
    </citation>
    <scope>NUCLEOTIDE SEQUENCE [LARGE SCALE GENOMIC DNA]</scope>
    <source>
        <strain evidence="4 5">Wien I</strain>
    </source>
</reference>
<dbReference type="SMART" id="SM00332">
    <property type="entry name" value="PP2Cc"/>
    <property type="match status" value="1"/>
</dbReference>
<sequence length="678" mass="73937">MHSGHFTFFLQSTRGLLVASTAAVSSAFLPSTVPLFPRLDDCVLYSPPRHAIRSPIANRRFVFSFLSRRSLAALLLKHAWDLHSSRAVCLNRGCRLACLWWCGSSVGLEPSYTSRGGTMLLCRSPVSLGRTALAGGIQCIVAPSRRARHIVVLGFFFLVAQLARAETGELGNSASDQRLVASASRQLSGTVNAESQEEHRTDSQEGLGSAASTASGSADDRSEDGKARRDKVSSDPRADSRDTPEWLAAGASMLANTLGSLSVPVPEGVASDTARTFKGAVHKLKTALTASGADGEIGLKRRPLFRGGPEALLLSNDAFAPQRQGRPPLSPRPVPPRNVTPFLEQKAKKMVLLLDWYTKTIAATMTGRRPQDEDAMIVQAPLQNYPKMRLKAIFDGHGGHQVSRRAVSVANQYIGTMPDLTQESFQSACLELDRDMRRDHLKGGSTGLMVTIEQVDDPEAEHGISFTLRVANVGDSRGLVLHQDGTFTVLSKDHKPTQVVERLRIKNAGGFLLRRVGVWRVDGRLALSRAFGDFGLKNRDDMPADKQKIVAVPDLIVAKAYPGDVILMGCDGIFERPEMDWQFVADLLRDEMAEADGGLAEVAYRILDSAFMLGSRDNMSVMLTKLVKKPITQTEVRRFDYNFAGERVVLPSQILPGKPSDERSGRYGTGDETVVTLF</sequence>
<dbReference type="RefSeq" id="XP_067917042.1">
    <property type="nucleotide sequence ID" value="XM_068070982.1"/>
</dbReference>
<dbReference type="SUPFAM" id="SSF81606">
    <property type="entry name" value="PP2C-like"/>
    <property type="match status" value="1"/>
</dbReference>
<organism evidence="4 5">
    <name type="scientific">Cystoisospora suis</name>
    <dbReference type="NCBI Taxonomy" id="483139"/>
    <lineage>
        <taxon>Eukaryota</taxon>
        <taxon>Sar</taxon>
        <taxon>Alveolata</taxon>
        <taxon>Apicomplexa</taxon>
        <taxon>Conoidasida</taxon>
        <taxon>Coccidia</taxon>
        <taxon>Eucoccidiorida</taxon>
        <taxon>Eimeriorina</taxon>
        <taxon>Sarcocystidae</taxon>
        <taxon>Cystoisospora</taxon>
    </lineage>
</organism>
<dbReference type="VEuPathDB" id="ToxoDB:CSUI_010881"/>
<dbReference type="PROSITE" id="PS51746">
    <property type="entry name" value="PPM_2"/>
    <property type="match status" value="1"/>
</dbReference>
<dbReference type="OrthoDB" id="10264738at2759"/>
<feature type="domain" description="PPM-type phosphatase" evidence="3">
    <location>
        <begin position="359"/>
        <end position="626"/>
    </location>
</feature>
<evidence type="ECO:0000313" key="4">
    <source>
        <dbReference type="EMBL" id="PHJ15308.1"/>
    </source>
</evidence>
<feature type="compositionally biased region" description="Basic and acidic residues" evidence="1">
    <location>
        <begin position="218"/>
        <end position="244"/>
    </location>
</feature>
<comment type="caution">
    <text evidence="4">The sequence shown here is derived from an EMBL/GenBank/DDBJ whole genome shotgun (WGS) entry which is preliminary data.</text>
</comment>
<dbReference type="CDD" id="cd00143">
    <property type="entry name" value="PP2Cc"/>
    <property type="match status" value="1"/>
</dbReference>
<feature type="compositionally biased region" description="Low complexity" evidence="1">
    <location>
        <begin position="208"/>
        <end position="217"/>
    </location>
</feature>
<dbReference type="GeneID" id="94434193"/>
<dbReference type="EMBL" id="MIGC01008725">
    <property type="protein sequence ID" value="PHJ15308.1"/>
    <property type="molecule type" value="Genomic_DNA"/>
</dbReference>
<protein>
    <submittedName>
        <fullName evidence="4">Protein phosphatase 2c domain-containing protein</fullName>
    </submittedName>
</protein>
<evidence type="ECO:0000259" key="3">
    <source>
        <dbReference type="PROSITE" id="PS51746"/>
    </source>
</evidence>